<gene>
    <name evidence="2" type="ORF">CRU78_03110</name>
</gene>
<name>A0A6A7RRN1_9PROT</name>
<dbReference type="AlphaFoldDB" id="A0A6A7RRN1"/>
<dbReference type="NCBIfam" id="TIGR01552">
    <property type="entry name" value="phd_fam"/>
    <property type="match status" value="1"/>
</dbReference>
<protein>
    <submittedName>
        <fullName evidence="2">Type II toxin-antitoxin system prevent-host-death family antitoxin</fullName>
    </submittedName>
</protein>
<proteinExistence type="inferred from homology"/>
<comment type="caution">
    <text evidence="2">The sequence shown here is derived from an EMBL/GenBank/DDBJ whole genome shotgun (WGS) entry which is preliminary data.</text>
</comment>
<evidence type="ECO:0000313" key="2">
    <source>
        <dbReference type="EMBL" id="MQM29576.1"/>
    </source>
</evidence>
<dbReference type="InterPro" id="IPR036165">
    <property type="entry name" value="YefM-like_sf"/>
</dbReference>
<dbReference type="SUPFAM" id="SSF143120">
    <property type="entry name" value="YefM-like"/>
    <property type="match status" value="1"/>
</dbReference>
<comment type="similarity">
    <text evidence="1">Belongs to the phD/YefM antitoxin family.</text>
</comment>
<sequence length="83" mass="9080">MRAWELHQAGAGLPELVELAESEGPQDITVSGKSVAVVVSRSTFERLSGSGQSLVEFMRQSPLYGLEELDFEREGSSTRALRL</sequence>
<dbReference type="EMBL" id="PDHS01000067">
    <property type="protein sequence ID" value="MQM29576.1"/>
    <property type="molecule type" value="Genomic_DNA"/>
</dbReference>
<accession>A0A6A7RRN1</accession>
<dbReference type="Proteomes" id="UP000342300">
    <property type="component" value="Unassembled WGS sequence"/>
</dbReference>
<evidence type="ECO:0000313" key="3">
    <source>
        <dbReference type="Proteomes" id="UP000342300"/>
    </source>
</evidence>
<evidence type="ECO:0000256" key="1">
    <source>
        <dbReference type="ARBA" id="ARBA00009981"/>
    </source>
</evidence>
<organism evidence="2 3">
    <name type="scientific">Candidatus Accumulibacter phosphatis</name>
    <dbReference type="NCBI Taxonomy" id="327160"/>
    <lineage>
        <taxon>Bacteria</taxon>
        <taxon>Pseudomonadati</taxon>
        <taxon>Pseudomonadota</taxon>
        <taxon>Betaproteobacteria</taxon>
        <taxon>Candidatus Accumulibacter</taxon>
    </lineage>
</organism>
<dbReference type="Gene3D" id="3.40.1620.10">
    <property type="entry name" value="YefM-like domain"/>
    <property type="match status" value="1"/>
</dbReference>
<reference evidence="2 3" key="1">
    <citation type="submission" date="2017-09" db="EMBL/GenBank/DDBJ databases">
        <title>Metagenomic Analysis Reveals Denitrifying Candidatus Accumulibacter and Flanking Population as a Source of N2O.</title>
        <authorList>
            <person name="Gao H."/>
            <person name="Mao Y."/>
            <person name="Zhao X."/>
            <person name="Liu W.-T."/>
            <person name="Zhang T."/>
            <person name="Wells G."/>
        </authorList>
    </citation>
    <scope>NUCLEOTIDE SEQUENCE [LARGE SCALE GENOMIC DNA]</scope>
    <source>
        <strain evidence="2">CANDO_2_IC</strain>
    </source>
</reference>